<organism evidence="1 2">
    <name type="scientific">Tessaracoccus defluvii</name>
    <dbReference type="NCBI Taxonomy" id="1285901"/>
    <lineage>
        <taxon>Bacteria</taxon>
        <taxon>Bacillati</taxon>
        <taxon>Actinomycetota</taxon>
        <taxon>Actinomycetes</taxon>
        <taxon>Propionibacteriales</taxon>
        <taxon>Propionibacteriaceae</taxon>
        <taxon>Tessaracoccus</taxon>
    </lineage>
</organism>
<dbReference type="KEGG" id="tdf:H9L22_15285"/>
<dbReference type="EMBL" id="CP060789">
    <property type="protein sequence ID" value="QNP55530.1"/>
    <property type="molecule type" value="Genomic_DNA"/>
</dbReference>
<gene>
    <name evidence="1" type="ORF">H9L22_15285</name>
</gene>
<keyword evidence="2" id="KW-1185">Reference proteome</keyword>
<dbReference type="RefSeq" id="WP_187720660.1">
    <property type="nucleotide sequence ID" value="NZ_BAABBL010000009.1"/>
</dbReference>
<evidence type="ECO:0000313" key="2">
    <source>
        <dbReference type="Proteomes" id="UP000516117"/>
    </source>
</evidence>
<sequence length="210" mass="22749">MLELAAFAVATVSVALSLLFGVHSMRTSERSAVASQRSAQIAQDQLEATLEAQRAAQQPYVWADLRMRDDAGMLALVVGNSGPTVATNVVVKFEPPLTSLLVAADERASRMVARTAARCAEGLGSLAPGRTMQWSLDVLYKFFPENGEVPVPTLTLRIQAMGPGGVEIPSLEYRINLEDLKYQDARPQGFAVVERPLRKIAEAMAKRAHS</sequence>
<protein>
    <submittedName>
        <fullName evidence="1">Uncharacterized protein</fullName>
    </submittedName>
</protein>
<name>A0A7H0H4R4_9ACTN</name>
<evidence type="ECO:0000313" key="1">
    <source>
        <dbReference type="EMBL" id="QNP55530.1"/>
    </source>
</evidence>
<dbReference type="Proteomes" id="UP000516117">
    <property type="component" value="Chromosome"/>
</dbReference>
<proteinExistence type="predicted"/>
<accession>A0A7H0H4R4</accession>
<dbReference type="AlphaFoldDB" id="A0A7H0H4R4"/>
<reference evidence="1 2" key="1">
    <citation type="submission" date="2020-08" db="EMBL/GenBank/DDBJ databases">
        <title>Genome sequence of Tessaracoccus defluvii JCM 17540T.</title>
        <authorList>
            <person name="Hyun D.-W."/>
            <person name="Bae J.-W."/>
        </authorList>
    </citation>
    <scope>NUCLEOTIDE SEQUENCE [LARGE SCALE GENOMIC DNA]</scope>
    <source>
        <strain evidence="1 2">JCM 17540</strain>
    </source>
</reference>